<evidence type="ECO:0000256" key="4">
    <source>
        <dbReference type="ARBA" id="ARBA00023143"/>
    </source>
</evidence>
<dbReference type="NCBIfam" id="TIGR00205">
    <property type="entry name" value="fliE"/>
    <property type="match status" value="1"/>
</dbReference>
<reference evidence="6 7" key="1">
    <citation type="submission" date="2016-11" db="EMBL/GenBank/DDBJ databases">
        <authorList>
            <person name="Jaros S."/>
            <person name="Januszkiewicz K."/>
            <person name="Wedrychowicz H."/>
        </authorList>
    </citation>
    <scope>NUCLEOTIDE SEQUENCE [LARGE SCALE GENOMIC DNA]</scope>
    <source>
        <strain evidence="6 7">CGMCC 1.7049</strain>
    </source>
</reference>
<evidence type="ECO:0000256" key="1">
    <source>
        <dbReference type="ARBA" id="ARBA00004117"/>
    </source>
</evidence>
<proteinExistence type="inferred from homology"/>
<dbReference type="STRING" id="490188.SAMN04488068_0154"/>
<dbReference type="Pfam" id="PF02049">
    <property type="entry name" value="FliE"/>
    <property type="match status" value="1"/>
</dbReference>
<dbReference type="InterPro" id="IPR001624">
    <property type="entry name" value="FliE"/>
</dbReference>
<keyword evidence="4 5" id="KW-0975">Bacterial flagellum</keyword>
<protein>
    <recommendedName>
        <fullName evidence="3 5">Flagellar hook-basal body complex protein FliE</fullName>
    </recommendedName>
</protein>
<dbReference type="HAMAP" id="MF_00724">
    <property type="entry name" value="FliE"/>
    <property type="match status" value="1"/>
</dbReference>
<dbReference type="PANTHER" id="PTHR34653:SF1">
    <property type="entry name" value="FLAGELLAR HOOK-BASAL BODY COMPLEX PROTEIN FLIE"/>
    <property type="match status" value="1"/>
</dbReference>
<organism evidence="6 7">
    <name type="scientific">Hydrocarboniphaga daqingensis</name>
    <dbReference type="NCBI Taxonomy" id="490188"/>
    <lineage>
        <taxon>Bacteria</taxon>
        <taxon>Pseudomonadati</taxon>
        <taxon>Pseudomonadota</taxon>
        <taxon>Gammaproteobacteria</taxon>
        <taxon>Nevskiales</taxon>
        <taxon>Nevskiaceae</taxon>
        <taxon>Hydrocarboniphaga</taxon>
    </lineage>
</organism>
<dbReference type="GO" id="GO:0071973">
    <property type="term" value="P:bacterial-type flagellum-dependent cell motility"/>
    <property type="evidence" value="ECO:0007669"/>
    <property type="project" value="InterPro"/>
</dbReference>
<keyword evidence="7" id="KW-1185">Reference proteome</keyword>
<dbReference type="PRINTS" id="PR01006">
    <property type="entry name" value="FLGHOOKFLIE"/>
</dbReference>
<dbReference type="GO" id="GO:0009425">
    <property type="term" value="C:bacterial-type flagellum basal body"/>
    <property type="evidence" value="ECO:0007669"/>
    <property type="project" value="UniProtKB-SubCell"/>
</dbReference>
<dbReference type="EMBL" id="FQWZ01000001">
    <property type="protein sequence ID" value="SHG43014.1"/>
    <property type="molecule type" value="Genomic_DNA"/>
</dbReference>
<keyword evidence="6" id="KW-0966">Cell projection</keyword>
<dbReference type="GO" id="GO:0003774">
    <property type="term" value="F:cytoskeletal motor activity"/>
    <property type="evidence" value="ECO:0007669"/>
    <property type="project" value="InterPro"/>
</dbReference>
<dbReference type="OrthoDB" id="8909229at2"/>
<dbReference type="GO" id="GO:0005198">
    <property type="term" value="F:structural molecule activity"/>
    <property type="evidence" value="ECO:0007669"/>
    <property type="project" value="UniProtKB-UniRule"/>
</dbReference>
<evidence type="ECO:0000256" key="3">
    <source>
        <dbReference type="ARBA" id="ARBA00018024"/>
    </source>
</evidence>
<dbReference type="AlphaFoldDB" id="A0A1M5JR41"/>
<comment type="subcellular location">
    <subcellularLocation>
        <location evidence="1 5">Bacterial flagellum basal body</location>
    </subcellularLocation>
</comment>
<gene>
    <name evidence="5" type="primary">fliE</name>
    <name evidence="6" type="ORF">SAMN04488068_0154</name>
</gene>
<evidence type="ECO:0000313" key="7">
    <source>
        <dbReference type="Proteomes" id="UP000199758"/>
    </source>
</evidence>
<sequence length="117" mass="12303">MSSIDINSVLSQIRSLNQQVGVRPSITPPLLTGEAIGTAAAKPAEGFGAMIQSGIKQVAAAQSESGRLQQAFELGDPNTDLATVMVASAKAQVSFRAMVEVRNRVVSAYQDVMNMPL</sequence>
<evidence type="ECO:0000256" key="2">
    <source>
        <dbReference type="ARBA" id="ARBA00009272"/>
    </source>
</evidence>
<keyword evidence="6" id="KW-0969">Cilium</keyword>
<dbReference type="PANTHER" id="PTHR34653">
    <property type="match status" value="1"/>
</dbReference>
<keyword evidence="6" id="KW-0282">Flagellum</keyword>
<evidence type="ECO:0000256" key="5">
    <source>
        <dbReference type="HAMAP-Rule" id="MF_00724"/>
    </source>
</evidence>
<dbReference type="Proteomes" id="UP000199758">
    <property type="component" value="Unassembled WGS sequence"/>
</dbReference>
<dbReference type="RefSeq" id="WP_072892745.1">
    <property type="nucleotide sequence ID" value="NZ_FQWZ01000001.1"/>
</dbReference>
<comment type="similarity">
    <text evidence="2 5">Belongs to the FliE family.</text>
</comment>
<accession>A0A1M5JR41</accession>
<name>A0A1M5JR41_9GAMM</name>
<evidence type="ECO:0000313" key="6">
    <source>
        <dbReference type="EMBL" id="SHG43014.1"/>
    </source>
</evidence>